<dbReference type="Proteomes" id="UP001426770">
    <property type="component" value="Unassembled WGS sequence"/>
</dbReference>
<dbReference type="SUPFAM" id="SSF55961">
    <property type="entry name" value="Bet v1-like"/>
    <property type="match status" value="1"/>
</dbReference>
<dbReference type="RefSeq" id="WP_286216620.1">
    <property type="nucleotide sequence ID" value="NZ_AP027736.1"/>
</dbReference>
<gene>
    <name evidence="1" type="ORF">Lsed01_01908</name>
</gene>
<dbReference type="Gene3D" id="3.30.530.20">
    <property type="match status" value="1"/>
</dbReference>
<dbReference type="CDD" id="cd07812">
    <property type="entry name" value="SRPBCC"/>
    <property type="match status" value="1"/>
</dbReference>
<dbReference type="Pfam" id="PF10604">
    <property type="entry name" value="Polyketide_cyc2"/>
    <property type="match status" value="1"/>
</dbReference>
<sequence length="156" mass="17237">MPGHSVRAERTIAAPPERVWEIITDLDFAAEVMSAIVKVERLEGEGYEVGVRWRETRRMFGREESEEMWVDAAEAPRTTTVRAESRGTHYVTDFTLAPVDEGTHVVIDFSAQTPNPGPAQRLGWLVFGRAGMKATRKALEQDLADIAAAAEGVEPS</sequence>
<dbReference type="InterPro" id="IPR023393">
    <property type="entry name" value="START-like_dom_sf"/>
</dbReference>
<accession>A0ABP9WK39</accession>
<dbReference type="EMBL" id="BAABRR010000009">
    <property type="protein sequence ID" value="GAA5519461.1"/>
    <property type="molecule type" value="Genomic_DNA"/>
</dbReference>
<dbReference type="InterPro" id="IPR019587">
    <property type="entry name" value="Polyketide_cyclase/dehydratase"/>
</dbReference>
<comment type="caution">
    <text evidence="1">The sequence shown here is derived from an EMBL/GenBank/DDBJ whole genome shotgun (WGS) entry which is preliminary data.</text>
</comment>
<protein>
    <recommendedName>
        <fullName evidence="3">SRPBCC family protein</fullName>
    </recommendedName>
</protein>
<evidence type="ECO:0000313" key="2">
    <source>
        <dbReference type="Proteomes" id="UP001426770"/>
    </source>
</evidence>
<proteinExistence type="predicted"/>
<evidence type="ECO:0008006" key="3">
    <source>
        <dbReference type="Google" id="ProtNLM"/>
    </source>
</evidence>
<evidence type="ECO:0000313" key="1">
    <source>
        <dbReference type="EMBL" id="GAA5519461.1"/>
    </source>
</evidence>
<organism evidence="1 2">
    <name type="scientific">Demequina sediminis</name>
    <dbReference type="NCBI Taxonomy" id="1930058"/>
    <lineage>
        <taxon>Bacteria</taxon>
        <taxon>Bacillati</taxon>
        <taxon>Actinomycetota</taxon>
        <taxon>Actinomycetes</taxon>
        <taxon>Micrococcales</taxon>
        <taxon>Demequinaceae</taxon>
        <taxon>Demequina</taxon>
    </lineage>
</organism>
<keyword evidence="2" id="KW-1185">Reference proteome</keyword>
<reference evidence="1 2" key="1">
    <citation type="submission" date="2024-02" db="EMBL/GenBank/DDBJ databases">
        <title>Lysinimicrobium sediminis NBRC 112286.</title>
        <authorList>
            <person name="Ichikawa N."/>
            <person name="Katano-Makiyama Y."/>
            <person name="Hidaka K."/>
        </authorList>
    </citation>
    <scope>NUCLEOTIDE SEQUENCE [LARGE SCALE GENOMIC DNA]</scope>
    <source>
        <strain evidence="1 2">NBRC 112286</strain>
    </source>
</reference>
<name>A0ABP9WK39_9MICO</name>